<comment type="similarity">
    <text evidence="1">Belongs to the bacterial solute-binding protein ModA family.</text>
</comment>
<dbReference type="KEGG" id="mmab:HQ865_10160"/>
<keyword evidence="2 4" id="KW-0479">Metal-binding</keyword>
<dbReference type="Gene3D" id="3.40.190.10">
    <property type="entry name" value="Periplasmic binding protein-like II"/>
    <property type="match status" value="2"/>
</dbReference>
<keyword evidence="4" id="KW-0500">Molybdenum</keyword>
<organism evidence="5 6">
    <name type="scientific">Mucilaginibacter mali</name>
    <dbReference type="NCBI Taxonomy" id="2740462"/>
    <lineage>
        <taxon>Bacteria</taxon>
        <taxon>Pseudomonadati</taxon>
        <taxon>Bacteroidota</taxon>
        <taxon>Sphingobacteriia</taxon>
        <taxon>Sphingobacteriales</taxon>
        <taxon>Sphingobacteriaceae</taxon>
        <taxon>Mucilaginibacter</taxon>
    </lineage>
</organism>
<proteinExistence type="inferred from homology"/>
<keyword evidence="3" id="KW-0732">Signal</keyword>
<evidence type="ECO:0000256" key="3">
    <source>
        <dbReference type="ARBA" id="ARBA00022729"/>
    </source>
</evidence>
<dbReference type="Proteomes" id="UP000505355">
    <property type="component" value="Chromosome"/>
</dbReference>
<evidence type="ECO:0000256" key="4">
    <source>
        <dbReference type="PIRSR" id="PIRSR004846-1"/>
    </source>
</evidence>
<name>A0A7D4Q372_9SPHI</name>
<dbReference type="InterPro" id="IPR005950">
    <property type="entry name" value="ModA"/>
</dbReference>
<dbReference type="SUPFAM" id="SSF53850">
    <property type="entry name" value="Periplasmic binding protein-like II"/>
    <property type="match status" value="1"/>
</dbReference>
<dbReference type="AlphaFoldDB" id="A0A7D4Q372"/>
<reference evidence="5 6" key="1">
    <citation type="submission" date="2020-05" db="EMBL/GenBank/DDBJ databases">
        <title>Mucilaginibacter mali sp. nov.</title>
        <authorList>
            <person name="Kim H.S."/>
            <person name="Lee K.C."/>
            <person name="Suh M.K."/>
            <person name="Kim J.-S."/>
            <person name="Han K.-I."/>
            <person name="Eom M.K."/>
            <person name="Shin Y.K."/>
            <person name="Lee J.-S."/>
        </authorList>
    </citation>
    <scope>NUCLEOTIDE SEQUENCE [LARGE SCALE GENOMIC DNA]</scope>
    <source>
        <strain evidence="5 6">G2-14</strain>
    </source>
</reference>
<evidence type="ECO:0000256" key="2">
    <source>
        <dbReference type="ARBA" id="ARBA00022723"/>
    </source>
</evidence>
<dbReference type="EMBL" id="CP054139">
    <property type="protein sequence ID" value="QKJ30107.1"/>
    <property type="molecule type" value="Genomic_DNA"/>
</dbReference>
<dbReference type="PANTHER" id="PTHR30632:SF14">
    <property type="entry name" value="TUNGSTATE_MOLYBDATE_CHROMATE-BINDING PROTEIN MODA"/>
    <property type="match status" value="1"/>
</dbReference>
<dbReference type="PIRSF" id="PIRSF004846">
    <property type="entry name" value="ModA"/>
    <property type="match status" value="1"/>
</dbReference>
<dbReference type="InterPro" id="IPR050682">
    <property type="entry name" value="ModA/WtpA"/>
</dbReference>
<sequence length="250" mass="27018">MTSRKHILVSVIALIVSINTFGQTIKVAVAANLQSVIKVLGDDFKKRSGVTIEPIVGSSGKLVAQIANGAPYDVFLSADMEFSQKLSDAGLTEQAPVVYALGSLIICTTQNISLKNWDKLITTDQVGKIAIANAAIAPYGRAAEETLTKLNLLDKVKPKLVYGESISQVNTYITTGVASVGFTTQSLVMDPANTTKINWQRIDTKTYAPIQQGMVLLKKATNKVNAEKFYKYTLSAPAKSILKKYGYIIP</sequence>
<dbReference type="GO" id="GO:0015689">
    <property type="term" value="P:molybdate ion transport"/>
    <property type="evidence" value="ECO:0007669"/>
    <property type="project" value="InterPro"/>
</dbReference>
<dbReference type="InterPro" id="IPR044084">
    <property type="entry name" value="AvModA-like_subst-bd"/>
</dbReference>
<dbReference type="PANTHER" id="PTHR30632">
    <property type="entry name" value="MOLYBDATE-BINDING PERIPLASMIC PROTEIN"/>
    <property type="match status" value="1"/>
</dbReference>
<dbReference type="Pfam" id="PF13531">
    <property type="entry name" value="SBP_bac_11"/>
    <property type="match status" value="1"/>
</dbReference>
<dbReference type="GO" id="GO:0046872">
    <property type="term" value="F:metal ion binding"/>
    <property type="evidence" value="ECO:0007669"/>
    <property type="project" value="UniProtKB-KW"/>
</dbReference>
<evidence type="ECO:0000256" key="1">
    <source>
        <dbReference type="ARBA" id="ARBA00009175"/>
    </source>
</evidence>
<feature type="binding site" evidence="4">
    <location>
        <position position="59"/>
    </location>
    <ligand>
        <name>molybdate</name>
        <dbReference type="ChEBI" id="CHEBI:36264"/>
    </ligand>
</feature>
<gene>
    <name evidence="5" type="primary">modA</name>
    <name evidence="5" type="ORF">HQ865_10160</name>
</gene>
<evidence type="ECO:0000313" key="5">
    <source>
        <dbReference type="EMBL" id="QKJ30107.1"/>
    </source>
</evidence>
<dbReference type="RefSeq" id="WP_173414797.1">
    <property type="nucleotide sequence ID" value="NZ_CP054139.1"/>
</dbReference>
<accession>A0A7D4Q372</accession>
<protein>
    <submittedName>
        <fullName evidence="5">Molybdate ABC transporter substrate-binding protein</fullName>
    </submittedName>
</protein>
<feature type="binding site" evidence="4">
    <location>
        <position position="166"/>
    </location>
    <ligand>
        <name>molybdate</name>
        <dbReference type="ChEBI" id="CHEBI:36264"/>
    </ligand>
</feature>
<keyword evidence="6" id="KW-1185">Reference proteome</keyword>
<dbReference type="CDD" id="cd13539">
    <property type="entry name" value="PBP2_AvModA"/>
    <property type="match status" value="1"/>
</dbReference>
<dbReference type="NCBIfam" id="TIGR01256">
    <property type="entry name" value="modA"/>
    <property type="match status" value="1"/>
</dbReference>
<evidence type="ECO:0000313" key="6">
    <source>
        <dbReference type="Proteomes" id="UP000505355"/>
    </source>
</evidence>
<dbReference type="GO" id="GO:0030973">
    <property type="term" value="F:molybdate ion binding"/>
    <property type="evidence" value="ECO:0007669"/>
    <property type="project" value="InterPro"/>
</dbReference>